<reference evidence="2 3" key="1">
    <citation type="submission" date="2014-10" db="EMBL/GenBank/DDBJ databases">
        <title>Complete genome sequence of Parvimonas micra KCOM 1535 (= ChDC B708).</title>
        <authorList>
            <person name="Kook J.-K."/>
            <person name="Park S.-N."/>
            <person name="Lim Y.K."/>
            <person name="Roh H."/>
        </authorList>
    </citation>
    <scope>NUCLEOTIDE SEQUENCE [LARGE SCALE GENOMIC DNA]</scope>
    <source>
        <strain evidence="3">KCOM 1535 / ChDC B708</strain>
    </source>
</reference>
<keyword evidence="1" id="KW-1133">Transmembrane helix</keyword>
<organism evidence="2 3">
    <name type="scientific">Parvimonas micra</name>
    <dbReference type="NCBI Taxonomy" id="33033"/>
    <lineage>
        <taxon>Bacteria</taxon>
        <taxon>Bacillati</taxon>
        <taxon>Bacillota</taxon>
        <taxon>Tissierellia</taxon>
        <taxon>Tissierellales</taxon>
        <taxon>Peptoniphilaceae</taxon>
        <taxon>Parvimonas</taxon>
    </lineage>
</organism>
<keyword evidence="3" id="KW-1185">Reference proteome</keyword>
<dbReference type="RefSeq" id="WP_041953257.1">
    <property type="nucleotide sequence ID" value="NZ_CP009761.1"/>
</dbReference>
<evidence type="ECO:0000256" key="1">
    <source>
        <dbReference type="SAM" id="Phobius"/>
    </source>
</evidence>
<protein>
    <submittedName>
        <fullName evidence="2">Uncharacterized protein</fullName>
    </submittedName>
</protein>
<accession>A0A0B4RZP9</accession>
<keyword evidence="1" id="KW-0472">Membrane</keyword>
<evidence type="ECO:0000313" key="2">
    <source>
        <dbReference type="EMBL" id="AIZ35950.1"/>
    </source>
</evidence>
<sequence>MNKKTIKGLLLVWLLLIPYITNMIMKLDILSHYLNEVYHGSAIYLSMLITVLILYYEVSKKK</sequence>
<feature type="transmembrane region" description="Helical" evidence="1">
    <location>
        <begin position="7"/>
        <end position="25"/>
    </location>
</feature>
<gene>
    <name evidence="2" type="ORF">NW74_00450</name>
</gene>
<name>A0A0B4RZP9_9FIRM</name>
<feature type="transmembrane region" description="Helical" evidence="1">
    <location>
        <begin position="37"/>
        <end position="56"/>
    </location>
</feature>
<evidence type="ECO:0000313" key="3">
    <source>
        <dbReference type="Proteomes" id="UP000031386"/>
    </source>
</evidence>
<keyword evidence="1" id="KW-0812">Transmembrane</keyword>
<dbReference type="EMBL" id="CP009761">
    <property type="protein sequence ID" value="AIZ35950.1"/>
    <property type="molecule type" value="Genomic_DNA"/>
</dbReference>
<dbReference type="KEGG" id="pmic:NW74_00450"/>
<proteinExistence type="predicted"/>
<dbReference type="Proteomes" id="UP000031386">
    <property type="component" value="Chromosome"/>
</dbReference>
<dbReference type="AlphaFoldDB" id="A0A0B4RZP9"/>